<dbReference type="Proteomes" id="UP000431922">
    <property type="component" value="Unassembled WGS sequence"/>
</dbReference>
<keyword evidence="1" id="KW-0472">Membrane</keyword>
<organism evidence="2 3">
    <name type="scientific">Allopontixanthobacter sediminis</name>
    <dbReference type="NCBI Taxonomy" id="1689985"/>
    <lineage>
        <taxon>Bacteria</taxon>
        <taxon>Pseudomonadati</taxon>
        <taxon>Pseudomonadota</taxon>
        <taxon>Alphaproteobacteria</taxon>
        <taxon>Sphingomonadales</taxon>
        <taxon>Erythrobacteraceae</taxon>
        <taxon>Allopontixanthobacter</taxon>
    </lineage>
</organism>
<dbReference type="EC" id="3.4.23.-" evidence="2"/>
<keyword evidence="1" id="KW-0812">Transmembrane</keyword>
<feature type="transmembrane region" description="Helical" evidence="1">
    <location>
        <begin position="49"/>
        <end position="69"/>
    </location>
</feature>
<gene>
    <name evidence="2" type="ORF">GRI65_02055</name>
</gene>
<dbReference type="SUPFAM" id="SSF50630">
    <property type="entry name" value="Acid proteases"/>
    <property type="match status" value="1"/>
</dbReference>
<keyword evidence="2" id="KW-0645">Protease</keyword>
<dbReference type="InterPro" id="IPR034122">
    <property type="entry name" value="Retropepsin-like_bacterial"/>
</dbReference>
<dbReference type="OrthoDB" id="7595324at2"/>
<keyword evidence="2" id="KW-0378">Hydrolase</keyword>
<evidence type="ECO:0000313" key="2">
    <source>
        <dbReference type="EMBL" id="MXP43236.1"/>
    </source>
</evidence>
<dbReference type="InterPro" id="IPR011969">
    <property type="entry name" value="Clan_AA_Asp_peptidase_C"/>
</dbReference>
<dbReference type="NCBIfam" id="TIGR02281">
    <property type="entry name" value="clan_AA_DTGA"/>
    <property type="match status" value="1"/>
</dbReference>
<evidence type="ECO:0000313" key="3">
    <source>
        <dbReference type="Proteomes" id="UP000431922"/>
    </source>
</evidence>
<dbReference type="CDD" id="cd05483">
    <property type="entry name" value="retropepsin_like_bacteria"/>
    <property type="match status" value="1"/>
</dbReference>
<dbReference type="Pfam" id="PF13975">
    <property type="entry name" value="gag-asp_proteas"/>
    <property type="match status" value="1"/>
</dbReference>
<dbReference type="GO" id="GO:0006508">
    <property type="term" value="P:proteolysis"/>
    <property type="evidence" value="ECO:0007669"/>
    <property type="project" value="UniProtKB-KW"/>
</dbReference>
<sequence>MTLAEIWNALAAVIAEIPRSGLLVAVIAALVGGWVGGMMVRRRIPLGRLVSTASTIALAAILVTVVLQLSRFDSRMDFAIPEMGMPQQVVEGAETRIPMAPDGHFWLQADVNGVPVSFMVDTGATLTAVSGRVADAAGLEPRRGGIPIRLNTANGSISAQVTSIDELRFGTVTARGLDAVTAPNLGETNVIGMNLLSRLKSWRVEDNVLILVPNNPQPPADQGSGSY</sequence>
<evidence type="ECO:0000256" key="1">
    <source>
        <dbReference type="SAM" id="Phobius"/>
    </source>
</evidence>
<accession>A0A845AZ80</accession>
<keyword evidence="3" id="KW-1185">Reference proteome</keyword>
<name>A0A845AZ80_9SPHN</name>
<dbReference type="RefSeq" id="WP_160754865.1">
    <property type="nucleotide sequence ID" value="NZ_WTYL01000001.1"/>
</dbReference>
<comment type="caution">
    <text evidence="2">The sequence shown here is derived from an EMBL/GenBank/DDBJ whole genome shotgun (WGS) entry which is preliminary data.</text>
</comment>
<dbReference type="EMBL" id="WTYL01000001">
    <property type="protein sequence ID" value="MXP43236.1"/>
    <property type="molecule type" value="Genomic_DNA"/>
</dbReference>
<dbReference type="GO" id="GO:0004190">
    <property type="term" value="F:aspartic-type endopeptidase activity"/>
    <property type="evidence" value="ECO:0007669"/>
    <property type="project" value="InterPro"/>
</dbReference>
<protein>
    <submittedName>
        <fullName evidence="2">TIGR02281 family clan AA aspartic protease</fullName>
        <ecNumber evidence="2">3.4.23.-</ecNumber>
    </submittedName>
</protein>
<proteinExistence type="predicted"/>
<dbReference type="InterPro" id="IPR001969">
    <property type="entry name" value="Aspartic_peptidase_AS"/>
</dbReference>
<dbReference type="InterPro" id="IPR021109">
    <property type="entry name" value="Peptidase_aspartic_dom_sf"/>
</dbReference>
<dbReference type="AlphaFoldDB" id="A0A845AZ80"/>
<keyword evidence="1" id="KW-1133">Transmembrane helix</keyword>
<dbReference type="PROSITE" id="PS00141">
    <property type="entry name" value="ASP_PROTEASE"/>
    <property type="match status" value="1"/>
</dbReference>
<feature type="transmembrane region" description="Helical" evidence="1">
    <location>
        <begin position="20"/>
        <end position="37"/>
    </location>
</feature>
<reference evidence="2 3" key="1">
    <citation type="submission" date="2019-12" db="EMBL/GenBank/DDBJ databases">
        <title>Genomic-based taxomic classification of the family Erythrobacteraceae.</title>
        <authorList>
            <person name="Xu L."/>
        </authorList>
    </citation>
    <scope>NUCLEOTIDE SEQUENCE [LARGE SCALE GENOMIC DNA]</scope>
    <source>
        <strain evidence="2 3">KCTC 42453</strain>
    </source>
</reference>
<dbReference type="Gene3D" id="2.40.70.10">
    <property type="entry name" value="Acid Proteases"/>
    <property type="match status" value="1"/>
</dbReference>